<dbReference type="Proteomes" id="UP000602510">
    <property type="component" value="Unassembled WGS sequence"/>
</dbReference>
<keyword evidence="2" id="KW-1185">Reference proteome</keyword>
<proteinExistence type="predicted"/>
<dbReference type="EMBL" id="WSZM01001306">
    <property type="protein sequence ID" value="KAF4027749.1"/>
    <property type="molecule type" value="Genomic_DNA"/>
</dbReference>
<evidence type="ECO:0000313" key="1">
    <source>
        <dbReference type="EMBL" id="KAF4027749.1"/>
    </source>
</evidence>
<protein>
    <submittedName>
        <fullName evidence="1">Uncharacterized protein</fullName>
    </submittedName>
</protein>
<dbReference type="AlphaFoldDB" id="A0A833SIZ9"/>
<evidence type="ECO:0000313" key="2">
    <source>
        <dbReference type="Proteomes" id="UP000602510"/>
    </source>
</evidence>
<organism evidence="1 2">
    <name type="scientific">Phytophthora infestans</name>
    <name type="common">Potato late blight agent</name>
    <name type="synonym">Botrytis infestans</name>
    <dbReference type="NCBI Taxonomy" id="4787"/>
    <lineage>
        <taxon>Eukaryota</taxon>
        <taxon>Sar</taxon>
        <taxon>Stramenopiles</taxon>
        <taxon>Oomycota</taxon>
        <taxon>Peronosporomycetes</taxon>
        <taxon>Peronosporales</taxon>
        <taxon>Peronosporaceae</taxon>
        <taxon>Phytophthora</taxon>
    </lineage>
</organism>
<accession>A0A833SIZ9</accession>
<name>A0A833SIZ9_PHYIN</name>
<gene>
    <name evidence="1" type="ORF">GN244_ATG20615</name>
</gene>
<comment type="caution">
    <text evidence="1">The sequence shown here is derived from an EMBL/GenBank/DDBJ whole genome shotgun (WGS) entry which is preliminary data.</text>
</comment>
<reference evidence="1" key="1">
    <citation type="submission" date="2020-04" db="EMBL/GenBank/DDBJ databases">
        <title>Hybrid Assembly of Korean Phytophthora infestans isolates.</title>
        <authorList>
            <person name="Prokchorchik M."/>
            <person name="Lee Y."/>
            <person name="Seo J."/>
            <person name="Cho J.-H."/>
            <person name="Park Y.-E."/>
            <person name="Jang D.-C."/>
            <person name="Im J.-S."/>
            <person name="Choi J.-G."/>
            <person name="Park H.-J."/>
            <person name="Lee G.-B."/>
            <person name="Lee Y.-G."/>
            <person name="Hong S.-Y."/>
            <person name="Cho K."/>
            <person name="Sohn K.H."/>
        </authorList>
    </citation>
    <scope>NUCLEOTIDE SEQUENCE</scope>
    <source>
        <strain evidence="1">KR_1_A1</strain>
    </source>
</reference>
<sequence length="88" mass="9861">MRKKEVEFVASIPPETISVLYQAIIAERTGEHVGRAHVVSDEQSDKAQRQPPADIEGFKDDPGFGLLVKFPNFVLHSASRWPFSARRA</sequence>